<organism evidence="2 3">
    <name type="scientific">Halalkaliarchaeum desulfuricum</name>
    <dbReference type="NCBI Taxonomy" id="2055893"/>
    <lineage>
        <taxon>Archaea</taxon>
        <taxon>Methanobacteriati</taxon>
        <taxon>Methanobacteriota</taxon>
        <taxon>Stenosarchaea group</taxon>
        <taxon>Halobacteria</taxon>
        <taxon>Halobacteriales</taxon>
        <taxon>Haloferacaceae</taxon>
        <taxon>Halalkaliarchaeum</taxon>
    </lineage>
</organism>
<dbReference type="GeneID" id="37878815"/>
<dbReference type="InterPro" id="IPR003390">
    <property type="entry name" value="DNA_integrity_scan_DisA_N"/>
</dbReference>
<dbReference type="KEGG" id="hdf:AArcSl_2459"/>
<dbReference type="Gene3D" id="3.40.1700.10">
    <property type="entry name" value="DNA integrity scanning protein, DisA, N-terminal domain"/>
    <property type="match status" value="1"/>
</dbReference>
<dbReference type="InterPro" id="IPR036888">
    <property type="entry name" value="DNA_integrity_DisA_N_sf"/>
</dbReference>
<sequence>MEELDRVLNKYATSQNLMDRIRYVAETLSLEFDKWDEQYVSGPSLYFLVVAETDFEAYTDPLGENTWPTDRCNVVFDSSETFTRVARDVAFSRDGAVIVTGDGTIQKQMVRVRSPSREEIPAVAEIEYPDWMGTKHMSALETSLRKNVLWAITLSEEDGRVTTFVNGTYQDYPRDDIGGRWRPDREPSSP</sequence>
<gene>
    <name evidence="2" type="ORF">AArcSl_2459</name>
</gene>
<dbReference type="RefSeq" id="WP_119819728.1">
    <property type="nucleotide sequence ID" value="NZ_CP025066.1"/>
</dbReference>
<dbReference type="Proteomes" id="UP000263012">
    <property type="component" value="Chromosome"/>
</dbReference>
<name>A0A343TLV8_9EURY</name>
<proteinExistence type="predicted"/>
<protein>
    <recommendedName>
        <fullName evidence="1">DAC domain-containing protein</fullName>
    </recommendedName>
</protein>
<feature type="domain" description="DAC" evidence="1">
    <location>
        <begin position="1"/>
        <end position="176"/>
    </location>
</feature>
<keyword evidence="3" id="KW-1185">Reference proteome</keyword>
<dbReference type="AlphaFoldDB" id="A0A343TLV8"/>
<evidence type="ECO:0000259" key="1">
    <source>
        <dbReference type="PROSITE" id="PS51794"/>
    </source>
</evidence>
<evidence type="ECO:0000313" key="2">
    <source>
        <dbReference type="EMBL" id="AUX10080.1"/>
    </source>
</evidence>
<dbReference type="PROSITE" id="PS51794">
    <property type="entry name" value="DAC"/>
    <property type="match status" value="1"/>
</dbReference>
<accession>A0A343TLV8</accession>
<dbReference type="EMBL" id="CP025066">
    <property type="protein sequence ID" value="AUX10080.1"/>
    <property type="molecule type" value="Genomic_DNA"/>
</dbReference>
<reference evidence="3" key="1">
    <citation type="submission" date="2017-11" db="EMBL/GenBank/DDBJ databases">
        <title>Phenotypic and genomic properties of facultatively anaerobic sulfur-reducing natronoarchaea from hypersaline soda lakes.</title>
        <authorList>
            <person name="Sorokin D.Y."/>
            <person name="Kublanov I.V."/>
            <person name="Roman P."/>
            <person name="Sinninghe Damste J.S."/>
            <person name="Golyshin P.N."/>
            <person name="Rojo D."/>
            <person name="Ciordia S."/>
            <person name="Mena M.D.C."/>
            <person name="Ferrer M."/>
            <person name="Messina E."/>
            <person name="Smedile F."/>
            <person name="La Spada G."/>
            <person name="La Cono V."/>
            <person name="Yakimov M.M."/>
        </authorList>
    </citation>
    <scope>NUCLEOTIDE SEQUENCE [LARGE SCALE GENOMIC DNA]</scope>
    <source>
        <strain evidence="3">AArc-Sl</strain>
    </source>
</reference>
<dbReference type="OrthoDB" id="205384at2157"/>
<dbReference type="SUPFAM" id="SSF143597">
    <property type="entry name" value="YojJ-like"/>
    <property type="match status" value="1"/>
</dbReference>
<evidence type="ECO:0000313" key="3">
    <source>
        <dbReference type="Proteomes" id="UP000263012"/>
    </source>
</evidence>